<feature type="transmembrane region" description="Helical" evidence="7">
    <location>
        <begin position="311"/>
        <end position="332"/>
    </location>
</feature>
<dbReference type="Proteomes" id="UP000239415">
    <property type="component" value="Unassembled WGS sequence"/>
</dbReference>
<feature type="transmembrane region" description="Helical" evidence="7">
    <location>
        <begin position="136"/>
        <end position="153"/>
    </location>
</feature>
<keyword evidence="4 7" id="KW-0812">Transmembrane</keyword>
<feature type="transmembrane region" description="Helical" evidence="7">
    <location>
        <begin position="219"/>
        <end position="237"/>
    </location>
</feature>
<proteinExistence type="inferred from homology"/>
<feature type="transmembrane region" description="Helical" evidence="7">
    <location>
        <begin position="95"/>
        <end position="116"/>
    </location>
</feature>
<keyword evidence="5 7" id="KW-1133">Transmembrane helix</keyword>
<evidence type="ECO:0000256" key="4">
    <source>
        <dbReference type="ARBA" id="ARBA00022692"/>
    </source>
</evidence>
<evidence type="ECO:0000259" key="8">
    <source>
        <dbReference type="Pfam" id="PF01757"/>
    </source>
</evidence>
<comment type="caution">
    <text evidence="9">The sequence shown here is derived from an EMBL/GenBank/DDBJ whole genome shotgun (WGS) entry which is preliminary data.</text>
</comment>
<evidence type="ECO:0000256" key="7">
    <source>
        <dbReference type="SAM" id="Phobius"/>
    </source>
</evidence>
<dbReference type="PANTHER" id="PTHR40074:SF4">
    <property type="entry name" value="INNER MEMBRANE PROTEIN YCFT"/>
    <property type="match status" value="1"/>
</dbReference>
<keyword evidence="6 7" id="KW-0472">Membrane</keyword>
<feature type="domain" description="Acyltransferase 3" evidence="8">
    <location>
        <begin position="19"/>
        <end position="325"/>
    </location>
</feature>
<evidence type="ECO:0000256" key="1">
    <source>
        <dbReference type="ARBA" id="ARBA00004651"/>
    </source>
</evidence>
<feature type="transmembrane region" description="Helical" evidence="7">
    <location>
        <begin position="165"/>
        <end position="184"/>
    </location>
</feature>
<comment type="similarity">
    <text evidence="2">Belongs to the acyltransferase 3 family.</text>
</comment>
<dbReference type="GO" id="GO:0009246">
    <property type="term" value="P:enterobacterial common antigen biosynthetic process"/>
    <property type="evidence" value="ECO:0007669"/>
    <property type="project" value="TreeGrafter"/>
</dbReference>
<keyword evidence="10" id="KW-1185">Reference proteome</keyword>
<feature type="transmembrane region" description="Helical" evidence="7">
    <location>
        <begin position="21"/>
        <end position="42"/>
    </location>
</feature>
<keyword evidence="3" id="KW-1003">Cell membrane</keyword>
<feature type="transmembrane region" description="Helical" evidence="7">
    <location>
        <begin position="243"/>
        <end position="263"/>
    </location>
</feature>
<evidence type="ECO:0000313" key="10">
    <source>
        <dbReference type="Proteomes" id="UP000239415"/>
    </source>
</evidence>
<sequence>MELPQVGPRPRPGSLRADWADLAKGLCIILVVLWHVIMKHYLRIDWHIPVPLPGAWGTFGEQLLPLRMPVFFTISGMFAAAAVQRPWRVVRRSRIATFYYLYAIWFIVHTVVLAVVPRFDTLAARNVLDVLEQVTITPTNLWYLIALAVYFVIAKSTRHLPAPLVLGAAFLLSAAASAGLLAGPGNRGQLYQNLLFFLAGLRLKPWVERLAAASTPRLVIAGGLGYLGFMAVVQVLGAKQWFGVWPVASALAVVLGVAGAVQLQRWRWLAAHLTRLGRRTLPIYVIHMPLLALLHWALLGLFSGLGMPAQLLLATVLPAALTGLIIWSSLLLHGALIRTGASWLFGLPVPGPRKSERSWMDQPTQVLPVLWADQPTRELAAVSR</sequence>
<name>A0A2T0KB80_9ACTN</name>
<dbReference type="GO" id="GO:0016413">
    <property type="term" value="F:O-acetyltransferase activity"/>
    <property type="evidence" value="ECO:0007669"/>
    <property type="project" value="TreeGrafter"/>
</dbReference>
<dbReference type="Pfam" id="PF01757">
    <property type="entry name" value="Acyl_transf_3"/>
    <property type="match status" value="1"/>
</dbReference>
<dbReference type="AlphaFoldDB" id="A0A2T0KB80"/>
<evidence type="ECO:0000313" key="9">
    <source>
        <dbReference type="EMBL" id="PRX20448.1"/>
    </source>
</evidence>
<organism evidence="9 10">
    <name type="scientific">Actinoplanes italicus</name>
    <dbReference type="NCBI Taxonomy" id="113567"/>
    <lineage>
        <taxon>Bacteria</taxon>
        <taxon>Bacillati</taxon>
        <taxon>Actinomycetota</taxon>
        <taxon>Actinomycetes</taxon>
        <taxon>Micromonosporales</taxon>
        <taxon>Micromonosporaceae</taxon>
        <taxon>Actinoplanes</taxon>
    </lineage>
</organism>
<evidence type="ECO:0000256" key="3">
    <source>
        <dbReference type="ARBA" id="ARBA00022475"/>
    </source>
</evidence>
<dbReference type="PANTHER" id="PTHR40074">
    <property type="entry name" value="O-ACETYLTRANSFERASE WECH"/>
    <property type="match status" value="1"/>
</dbReference>
<reference evidence="9 10" key="1">
    <citation type="submission" date="2018-03" db="EMBL/GenBank/DDBJ databases">
        <title>Genomic Encyclopedia of Archaeal and Bacterial Type Strains, Phase II (KMG-II): from individual species to whole genera.</title>
        <authorList>
            <person name="Goeker M."/>
        </authorList>
    </citation>
    <scope>NUCLEOTIDE SEQUENCE [LARGE SCALE GENOMIC DNA]</scope>
    <source>
        <strain evidence="9 10">DSM 43146</strain>
    </source>
</reference>
<accession>A0A2T0KB80</accession>
<dbReference type="EMBL" id="PVMZ01000008">
    <property type="protein sequence ID" value="PRX20448.1"/>
    <property type="molecule type" value="Genomic_DNA"/>
</dbReference>
<evidence type="ECO:0000256" key="6">
    <source>
        <dbReference type="ARBA" id="ARBA00023136"/>
    </source>
</evidence>
<feature type="transmembrane region" description="Helical" evidence="7">
    <location>
        <begin position="284"/>
        <end position="305"/>
    </location>
</feature>
<dbReference type="InterPro" id="IPR002656">
    <property type="entry name" value="Acyl_transf_3_dom"/>
</dbReference>
<comment type="subcellular location">
    <subcellularLocation>
        <location evidence="1">Cell membrane</location>
        <topology evidence="1">Multi-pass membrane protein</topology>
    </subcellularLocation>
</comment>
<evidence type="ECO:0000256" key="2">
    <source>
        <dbReference type="ARBA" id="ARBA00007400"/>
    </source>
</evidence>
<gene>
    <name evidence="9" type="ORF">CLV67_108246</name>
</gene>
<protein>
    <submittedName>
        <fullName evidence="9">Putative membrane protein YcfT</fullName>
    </submittedName>
</protein>
<evidence type="ECO:0000256" key="5">
    <source>
        <dbReference type="ARBA" id="ARBA00022989"/>
    </source>
</evidence>
<dbReference type="GO" id="GO:0005886">
    <property type="term" value="C:plasma membrane"/>
    <property type="evidence" value="ECO:0007669"/>
    <property type="project" value="UniProtKB-SubCell"/>
</dbReference>